<keyword evidence="1" id="KW-0460">Magnesium</keyword>
<dbReference type="Gene3D" id="3.50.30.40">
    <property type="entry name" value="Ribonuclease E inhibitor RraA/RraA-like"/>
    <property type="match status" value="1"/>
</dbReference>
<feature type="binding site" evidence="1">
    <location>
        <position position="118"/>
    </location>
    <ligand>
        <name>Mg(2+)</name>
        <dbReference type="ChEBI" id="CHEBI:18420"/>
    </ligand>
</feature>
<evidence type="ECO:0000313" key="2">
    <source>
        <dbReference type="EMBL" id="CAI6028630.1"/>
    </source>
</evidence>
<dbReference type="Proteomes" id="UP001160390">
    <property type="component" value="Unassembled WGS sequence"/>
</dbReference>
<dbReference type="EMBL" id="CABFNP030000496">
    <property type="protein sequence ID" value="CAI6028630.1"/>
    <property type="molecule type" value="Genomic_DNA"/>
</dbReference>
<protein>
    <submittedName>
        <fullName evidence="2">Uncharacterized protein</fullName>
    </submittedName>
</protein>
<dbReference type="PANTHER" id="PTHR33254">
    <property type="entry name" value="4-HYDROXY-4-METHYL-2-OXOGLUTARATE ALDOLASE 3-RELATED"/>
    <property type="match status" value="1"/>
</dbReference>
<dbReference type="PANTHER" id="PTHR33254:SF28">
    <property type="entry name" value="4-HYDROXY-4-METHYL-2-OXOGLUTARATE ALDOLASE"/>
    <property type="match status" value="1"/>
</dbReference>
<dbReference type="GO" id="GO:0046872">
    <property type="term" value="F:metal ion binding"/>
    <property type="evidence" value="ECO:0007669"/>
    <property type="project" value="UniProtKB-KW"/>
</dbReference>
<accession>A0AA35LQ34</accession>
<comment type="caution">
    <text evidence="2">The sequence shown here is derived from an EMBL/GenBank/DDBJ whole genome shotgun (WGS) entry which is preliminary data.</text>
</comment>
<comment type="cofactor">
    <cofactor evidence="1">
        <name>Mg(2+)</name>
        <dbReference type="ChEBI" id="CHEBI:18420"/>
    </cofactor>
</comment>
<dbReference type="AlphaFoldDB" id="A0AA35LQ34"/>
<dbReference type="CDD" id="cd16841">
    <property type="entry name" value="RraA_family"/>
    <property type="match status" value="1"/>
</dbReference>
<sequence length="219" mass="23764">MDPNVELLRGFSTCDVSDALCKLKFPHGGVLSGLTMWSPDRQSGNITIVGPAYTVQYVPLSDPAPKHPAHYIDSIPPGAVVFVSYPKPTPVAVYGGMMSTRAQASQAVGSVIDGRFRDLREHRNLGYPVFARDISTAPPYGEVKISAVQVPVRVQSPGQNLEIFPGDYLIGDADGVVVLRKELVNEVLPLMRKQVKADNLVREAIKSGMAFSEAVAKYR</sequence>
<evidence type="ECO:0000313" key="3">
    <source>
        <dbReference type="Proteomes" id="UP001160390"/>
    </source>
</evidence>
<organism evidence="2 3">
    <name type="scientific">Clonostachys chloroleuca</name>
    <dbReference type="NCBI Taxonomy" id="1926264"/>
    <lineage>
        <taxon>Eukaryota</taxon>
        <taxon>Fungi</taxon>
        <taxon>Dikarya</taxon>
        <taxon>Ascomycota</taxon>
        <taxon>Pezizomycotina</taxon>
        <taxon>Sordariomycetes</taxon>
        <taxon>Hypocreomycetidae</taxon>
        <taxon>Hypocreales</taxon>
        <taxon>Bionectriaceae</taxon>
        <taxon>Clonostachys</taxon>
    </lineage>
</organism>
<gene>
    <name evidence="2" type="ORF">CCHLO57077_00018348</name>
</gene>
<name>A0AA35LQ34_9HYPO</name>
<keyword evidence="3" id="KW-1185">Reference proteome</keyword>
<dbReference type="Pfam" id="PF03737">
    <property type="entry name" value="RraA-like"/>
    <property type="match status" value="1"/>
</dbReference>
<keyword evidence="1" id="KW-0479">Metal-binding</keyword>
<dbReference type="SUPFAM" id="SSF89562">
    <property type="entry name" value="RraA-like"/>
    <property type="match status" value="1"/>
</dbReference>
<dbReference type="GO" id="GO:0047443">
    <property type="term" value="F:4-hydroxy-4-methyl-2-oxoglutarate aldolase activity"/>
    <property type="evidence" value="ECO:0007669"/>
    <property type="project" value="TreeGrafter"/>
</dbReference>
<feature type="binding site" evidence="1">
    <location>
        <begin position="95"/>
        <end position="98"/>
    </location>
    <ligand>
        <name>substrate</name>
    </ligand>
</feature>
<dbReference type="InterPro" id="IPR036704">
    <property type="entry name" value="RraA/RraA-like_sf"/>
</dbReference>
<evidence type="ECO:0000256" key="1">
    <source>
        <dbReference type="PIRSR" id="PIRSR605493-1"/>
    </source>
</evidence>
<reference evidence="2" key="1">
    <citation type="submission" date="2023-01" db="EMBL/GenBank/DDBJ databases">
        <authorList>
            <person name="Piombo E."/>
        </authorList>
    </citation>
    <scope>NUCLEOTIDE SEQUENCE</scope>
</reference>
<dbReference type="GO" id="GO:0008948">
    <property type="term" value="F:oxaloacetate decarboxylase activity"/>
    <property type="evidence" value="ECO:0007669"/>
    <property type="project" value="TreeGrafter"/>
</dbReference>
<proteinExistence type="predicted"/>
<dbReference type="InterPro" id="IPR005493">
    <property type="entry name" value="RraA/RraA-like"/>
</dbReference>
<feature type="binding site" evidence="1">
    <location>
        <position position="117"/>
    </location>
    <ligand>
        <name>substrate</name>
    </ligand>
</feature>